<evidence type="ECO:0000256" key="2">
    <source>
        <dbReference type="ARBA" id="ARBA00010219"/>
    </source>
</evidence>
<feature type="binding site" evidence="8">
    <location>
        <begin position="82"/>
        <end position="83"/>
    </location>
    <ligand>
        <name>substrate</name>
    </ligand>
</feature>
<keyword evidence="8" id="KW-0963">Cytoplasm</keyword>
<feature type="binding site" evidence="8">
    <location>
        <position position="52"/>
    </location>
    <ligand>
        <name>substrate</name>
    </ligand>
</feature>
<feature type="binding site" evidence="8">
    <location>
        <position position="20"/>
    </location>
    <ligand>
        <name>substrate</name>
    </ligand>
</feature>
<feature type="active site" evidence="9">
    <location>
        <position position="81"/>
    </location>
</feature>
<keyword evidence="4 8" id="KW-0028">Amino-acid biosynthesis</keyword>
<keyword evidence="5 8" id="KW-0457">Lysine biosynthesis</keyword>
<reference evidence="10 11" key="1">
    <citation type="submission" date="2017-06" db="EMBL/GenBank/DDBJ databases">
        <title>Ensifer strains isolated from leguminous trees and herbs display diverse denitrification phenotypes with some acting as strong N2O sinks.</title>
        <authorList>
            <person name="Woliy K."/>
            <person name="Mania D."/>
            <person name="Bakken L.R."/>
            <person name="Frostegard A."/>
        </authorList>
    </citation>
    <scope>NUCLEOTIDE SEQUENCE [LARGE SCALE GENOMIC DNA]</scope>
    <source>
        <strain evidence="10 11">AC50a</strain>
    </source>
</reference>
<comment type="subcellular location">
    <subcellularLocation>
        <location evidence="8">Cytoplasm</location>
    </subcellularLocation>
</comment>
<feature type="active site" description="Proton donor" evidence="8">
    <location>
        <position position="81"/>
    </location>
</feature>
<accession>A0A2J0Z0X7</accession>
<dbReference type="NCBIfam" id="TIGR00652">
    <property type="entry name" value="DapF"/>
    <property type="match status" value="1"/>
</dbReference>
<comment type="function">
    <text evidence="8">Catalyzes the stereoinversion of LL-2,6-diaminopimelate (L,L-DAP) to meso-diaminopimelate (meso-DAP), a precursor of L-lysine and an essential component of the bacterial peptidoglycan.</text>
</comment>
<dbReference type="HAMAP" id="MF_00197">
    <property type="entry name" value="DAP_epimerase"/>
    <property type="match status" value="1"/>
</dbReference>
<feature type="active site" description="Proton acceptor" evidence="8">
    <location>
        <position position="229"/>
    </location>
</feature>
<dbReference type="Proteomes" id="UP000231987">
    <property type="component" value="Unassembled WGS sequence"/>
</dbReference>
<dbReference type="PANTHER" id="PTHR31689:SF0">
    <property type="entry name" value="DIAMINOPIMELATE EPIMERASE"/>
    <property type="match status" value="1"/>
</dbReference>
<evidence type="ECO:0000256" key="7">
    <source>
        <dbReference type="ARBA" id="ARBA00051712"/>
    </source>
</evidence>
<evidence type="ECO:0000313" key="11">
    <source>
        <dbReference type="Proteomes" id="UP000231987"/>
    </source>
</evidence>
<comment type="pathway">
    <text evidence="1 8">Amino-acid biosynthesis; L-lysine biosynthesis via DAP pathway; DL-2,6-diaminopimelate from LL-2,6-diaminopimelate: step 1/1.</text>
</comment>
<dbReference type="EMBL" id="NJGD01000007">
    <property type="protein sequence ID" value="PJR14170.1"/>
    <property type="molecule type" value="Genomic_DNA"/>
</dbReference>
<evidence type="ECO:0000256" key="4">
    <source>
        <dbReference type="ARBA" id="ARBA00022605"/>
    </source>
</evidence>
<evidence type="ECO:0000313" key="10">
    <source>
        <dbReference type="EMBL" id="PJR14170.1"/>
    </source>
</evidence>
<comment type="similarity">
    <text evidence="2 8">Belongs to the diaminopimelate epimerase family.</text>
</comment>
<name>A0A2J0Z0X7_RHIML</name>
<dbReference type="UniPathway" id="UPA00034">
    <property type="reaction ID" value="UER00025"/>
</dbReference>
<proteinExistence type="inferred from homology"/>
<protein>
    <recommendedName>
        <fullName evidence="3 8">Diaminopimelate epimerase</fullName>
        <shortName evidence="8">DAP epimerase</shortName>
        <ecNumber evidence="3 8">5.1.1.7</ecNumber>
    </recommendedName>
    <alternativeName>
        <fullName evidence="8">PLP-independent amino acid racemase</fullName>
    </alternativeName>
</protein>
<feature type="binding site" evidence="8">
    <location>
        <begin position="220"/>
        <end position="221"/>
    </location>
    <ligand>
        <name>substrate</name>
    </ligand>
</feature>
<dbReference type="Gene3D" id="3.10.310.10">
    <property type="entry name" value="Diaminopimelate Epimerase, Chain A, domain 1"/>
    <property type="match status" value="2"/>
</dbReference>
<evidence type="ECO:0000256" key="6">
    <source>
        <dbReference type="ARBA" id="ARBA00023235"/>
    </source>
</evidence>
<comment type="subunit">
    <text evidence="8">Homodimer.</text>
</comment>
<dbReference type="GO" id="GO:0009089">
    <property type="term" value="P:lysine biosynthetic process via diaminopimelate"/>
    <property type="evidence" value="ECO:0007669"/>
    <property type="project" value="UniProtKB-UniRule"/>
</dbReference>
<comment type="catalytic activity">
    <reaction evidence="7 8">
        <text>(2S,6S)-2,6-diaminopimelate = meso-2,6-diaminopimelate</text>
        <dbReference type="Rhea" id="RHEA:15393"/>
        <dbReference type="ChEBI" id="CHEBI:57609"/>
        <dbReference type="ChEBI" id="CHEBI:57791"/>
        <dbReference type="EC" id="5.1.1.7"/>
    </reaction>
</comment>
<feature type="binding site" evidence="8">
    <location>
        <begin position="230"/>
        <end position="231"/>
    </location>
    <ligand>
        <name>substrate</name>
    </ligand>
</feature>
<evidence type="ECO:0000256" key="9">
    <source>
        <dbReference type="PROSITE-ProRule" id="PRU10125"/>
    </source>
</evidence>
<dbReference type="Pfam" id="PF01678">
    <property type="entry name" value="DAP_epimerase"/>
    <property type="match status" value="2"/>
</dbReference>
<dbReference type="AlphaFoldDB" id="A0A2J0Z0X7"/>
<dbReference type="EC" id="5.1.1.7" evidence="3 8"/>
<feature type="binding site" evidence="8">
    <location>
        <position position="72"/>
    </location>
    <ligand>
        <name>substrate</name>
    </ligand>
</feature>
<keyword evidence="6 8" id="KW-0413">Isomerase</keyword>
<feature type="binding site" evidence="8">
    <location>
        <position position="168"/>
    </location>
    <ligand>
        <name>substrate</name>
    </ligand>
</feature>
<feature type="site" description="Could be important to modulate the pK values of the two catalytic cysteine residues" evidence="8">
    <location>
        <position position="220"/>
    </location>
</feature>
<evidence type="ECO:0000256" key="1">
    <source>
        <dbReference type="ARBA" id="ARBA00005196"/>
    </source>
</evidence>
<evidence type="ECO:0000256" key="5">
    <source>
        <dbReference type="ARBA" id="ARBA00023154"/>
    </source>
</evidence>
<feature type="binding site" evidence="8">
    <location>
        <position position="202"/>
    </location>
    <ligand>
        <name>substrate</name>
    </ligand>
</feature>
<dbReference type="GO" id="GO:0008837">
    <property type="term" value="F:diaminopimelate epimerase activity"/>
    <property type="evidence" value="ECO:0007669"/>
    <property type="project" value="UniProtKB-UniRule"/>
</dbReference>
<dbReference type="PROSITE" id="PS01326">
    <property type="entry name" value="DAP_EPIMERASE"/>
    <property type="match status" value="1"/>
</dbReference>
<dbReference type="InterPro" id="IPR001653">
    <property type="entry name" value="DAP_epimerase_DapF"/>
</dbReference>
<dbReference type="GO" id="GO:0005829">
    <property type="term" value="C:cytosol"/>
    <property type="evidence" value="ECO:0007669"/>
    <property type="project" value="TreeGrafter"/>
</dbReference>
<comment type="caution">
    <text evidence="10">The sequence shown here is derived from an EMBL/GenBank/DDBJ whole genome shotgun (WGS) entry which is preliminary data.</text>
</comment>
<evidence type="ECO:0000256" key="8">
    <source>
        <dbReference type="HAMAP-Rule" id="MF_00197"/>
    </source>
</evidence>
<gene>
    <name evidence="8" type="primary">dapF</name>
    <name evidence="10" type="ORF">CEJ86_17375</name>
</gene>
<organism evidence="10 11">
    <name type="scientific">Rhizobium meliloti</name>
    <name type="common">Ensifer meliloti</name>
    <name type="synonym">Sinorhizobium meliloti</name>
    <dbReference type="NCBI Taxonomy" id="382"/>
    <lineage>
        <taxon>Bacteria</taxon>
        <taxon>Pseudomonadati</taxon>
        <taxon>Pseudomonadota</taxon>
        <taxon>Alphaproteobacteria</taxon>
        <taxon>Hyphomicrobiales</taxon>
        <taxon>Rhizobiaceae</taxon>
        <taxon>Sinorhizobium/Ensifer group</taxon>
        <taxon>Sinorhizobium</taxon>
    </lineage>
</organism>
<dbReference type="SUPFAM" id="SSF54506">
    <property type="entry name" value="Diaminopimelate epimerase-like"/>
    <property type="match status" value="2"/>
</dbReference>
<dbReference type="InterPro" id="IPR018510">
    <property type="entry name" value="DAP_epimerase_AS"/>
</dbReference>
<sequence length="306" mass="33452">MDSRDMADQVQFARMNGLGNKILVVDMRGRKDRVTPQAAIALNADPATEFDQIMAIHDPKSAGTDAWIDIVNSDGSMAQACGNGTRCVVQALAAETGRKAFLFHTVAGLLEAKEHDDGTISVDMGKPRFGWDQIPLAEEFHDTRRIELQIGPIDAPVLHSPSVASMGNPHAIFWVENDVWSYELDRFGPLLENHPIFPERANISIARIRSRQEMDLRTWERGAGLTLACGSAACAAAVSGARTGRTERMVTVNVPGGPLKIEWRERDDHVIMTGPAEWEWSGTVDPVTGIFARNEPESGDNGARAL</sequence>
<feature type="site" description="Could be important to modulate the pK values of the two catalytic cysteine residues" evidence="8">
    <location>
        <position position="170"/>
    </location>
</feature>
<evidence type="ECO:0000256" key="3">
    <source>
        <dbReference type="ARBA" id="ARBA00013080"/>
    </source>
</evidence>
<dbReference type="PANTHER" id="PTHR31689">
    <property type="entry name" value="DIAMINOPIMELATE EPIMERASE, CHLOROPLASTIC"/>
    <property type="match status" value="1"/>
</dbReference>